<organism evidence="1">
    <name type="scientific">viral metagenome</name>
    <dbReference type="NCBI Taxonomy" id="1070528"/>
    <lineage>
        <taxon>unclassified sequences</taxon>
        <taxon>metagenomes</taxon>
        <taxon>organismal metagenomes</taxon>
    </lineage>
</organism>
<accession>A0A6C0E1V9</accession>
<dbReference type="EMBL" id="MN739723">
    <property type="protein sequence ID" value="QHT23024.1"/>
    <property type="molecule type" value="Genomic_DNA"/>
</dbReference>
<dbReference type="AlphaFoldDB" id="A0A6C0E1V9"/>
<sequence>MKLTNKSKLLLSFFIEHMCITHAKQTRKINDIFIELYNEIRNAEMYLDTEKKTKGDPFYNMSYREIESTIQIPKPTTFPVDGFPTEIRTHIDEHILYEITYSIHLLGRSIKIHFLLEDNHPISKIHIYNDYVDTMLIWLIIINEYASKKCATELTIYLYFTSLQKFTPSSNISILGEHNVNTAFTMTCPKISEIVIFRKEEWFKVFLHETFHNFGLDFSDMNNEKCNKKILSTFQVRSEVNLYESYAEFWAKIMNALFCSYAGLSNKNNIQEFLTNADFFINFEKMYSCFQMVKVLDFMNLKYKQLYSTNENISTLRNTLYKENTNVLAYYVITSILLNDYQAFIEWCESNNISLLQFKKTTSNQDKYCNFILTKYKSATLLRNIKCAELLIQSIKYTKQKKLWKYPNETKYIIKNLRMSICELG</sequence>
<proteinExistence type="predicted"/>
<protein>
    <submittedName>
        <fullName evidence="1">Uncharacterized protein</fullName>
    </submittedName>
</protein>
<name>A0A6C0E1V9_9ZZZZ</name>
<reference evidence="1" key="1">
    <citation type="journal article" date="2020" name="Nature">
        <title>Giant virus diversity and host interactions through global metagenomics.</title>
        <authorList>
            <person name="Schulz F."/>
            <person name="Roux S."/>
            <person name="Paez-Espino D."/>
            <person name="Jungbluth S."/>
            <person name="Walsh D.A."/>
            <person name="Denef V.J."/>
            <person name="McMahon K.D."/>
            <person name="Konstantinidis K.T."/>
            <person name="Eloe-Fadrosh E.A."/>
            <person name="Kyrpides N.C."/>
            <person name="Woyke T."/>
        </authorList>
    </citation>
    <scope>NUCLEOTIDE SEQUENCE</scope>
    <source>
        <strain evidence="1">GVMAG-M-3300023179-114</strain>
    </source>
</reference>
<evidence type="ECO:0000313" key="1">
    <source>
        <dbReference type="EMBL" id="QHT23024.1"/>
    </source>
</evidence>